<dbReference type="Gene3D" id="1.10.10.10">
    <property type="entry name" value="Winged helix-like DNA-binding domain superfamily/Winged helix DNA-binding domain"/>
    <property type="match status" value="1"/>
</dbReference>
<evidence type="ECO:0000259" key="5">
    <source>
        <dbReference type="PROSITE" id="PS50931"/>
    </source>
</evidence>
<evidence type="ECO:0000313" key="6">
    <source>
        <dbReference type="EMBL" id="BCS84331.1"/>
    </source>
</evidence>
<gene>
    <name evidence="6" type="ORF">prwr041_02240</name>
</gene>
<dbReference type="PANTHER" id="PTHR30126:SF39">
    <property type="entry name" value="HTH-TYPE TRANSCRIPTIONAL REGULATOR CYSL"/>
    <property type="match status" value="1"/>
</dbReference>
<keyword evidence="7" id="KW-1185">Reference proteome</keyword>
<dbReference type="InterPro" id="IPR005119">
    <property type="entry name" value="LysR_subst-bd"/>
</dbReference>
<dbReference type="RefSeq" id="WP_207154514.1">
    <property type="nucleotide sequence ID" value="NZ_AP024484.1"/>
</dbReference>
<evidence type="ECO:0000256" key="1">
    <source>
        <dbReference type="ARBA" id="ARBA00009437"/>
    </source>
</evidence>
<evidence type="ECO:0000256" key="3">
    <source>
        <dbReference type="ARBA" id="ARBA00023125"/>
    </source>
</evidence>
<dbReference type="Proteomes" id="UP001319045">
    <property type="component" value="Chromosome"/>
</dbReference>
<dbReference type="SUPFAM" id="SSF46785">
    <property type="entry name" value="Winged helix' DNA-binding domain"/>
    <property type="match status" value="1"/>
</dbReference>
<dbReference type="SUPFAM" id="SSF53850">
    <property type="entry name" value="Periplasmic binding protein-like II"/>
    <property type="match status" value="1"/>
</dbReference>
<dbReference type="Pfam" id="PF03466">
    <property type="entry name" value="LysR_substrate"/>
    <property type="match status" value="1"/>
</dbReference>
<proteinExistence type="inferred from homology"/>
<reference evidence="6 7" key="1">
    <citation type="journal article" date="2022" name="Int. J. Syst. Evol. Microbiol.">
        <title>Prevotella herbatica sp. nov., a plant polysaccharide-decomposing anaerobic bacterium isolated from a methanogenic reactor.</title>
        <authorList>
            <person name="Uek A."/>
            <person name="Tonouchi A."/>
            <person name="Kaku N."/>
            <person name="Ueki K."/>
        </authorList>
    </citation>
    <scope>NUCLEOTIDE SEQUENCE [LARGE SCALE GENOMIC DNA]</scope>
    <source>
        <strain evidence="6 7">WR041</strain>
    </source>
</reference>
<name>A0ABM7NUZ4_9BACT</name>
<protein>
    <submittedName>
        <fullName evidence="6">Transcriptional regulator</fullName>
    </submittedName>
</protein>
<sequence>MIDTRLNVFLSVARNLSFTKASQELFISQPAISKHIKELECEYNTCLFERMGTRIQLTKAGKILLDNAEIIIQQYKKMNFDMNNIQKKYGGSLRVGASTTIAQYLLPEMLAKFMQKYPDININTISDNSRNIEQMLKDGRIDVGMVEGISRLPELKYTNIMKDELVAIVRKGNKMSELDEIDLNTFKDTPIVIREHGSGSLQVIENYLHQNNLRLSDLNIVMSFGTTEGIKHFVEHTETMGIISIMAVSHELLENRFKIIELKGLKMMRDFAYVEKRGESIGLQKIFKHFITDSYKA</sequence>
<dbReference type="InterPro" id="IPR036388">
    <property type="entry name" value="WH-like_DNA-bd_sf"/>
</dbReference>
<keyword evidence="4" id="KW-0804">Transcription</keyword>
<evidence type="ECO:0000256" key="2">
    <source>
        <dbReference type="ARBA" id="ARBA00023015"/>
    </source>
</evidence>
<organism evidence="6 7">
    <name type="scientific">Prevotella herbatica</name>
    <dbReference type="NCBI Taxonomy" id="2801997"/>
    <lineage>
        <taxon>Bacteria</taxon>
        <taxon>Pseudomonadati</taxon>
        <taxon>Bacteroidota</taxon>
        <taxon>Bacteroidia</taxon>
        <taxon>Bacteroidales</taxon>
        <taxon>Prevotellaceae</taxon>
        <taxon>Prevotella</taxon>
    </lineage>
</organism>
<dbReference type="PRINTS" id="PR00039">
    <property type="entry name" value="HTHLYSR"/>
</dbReference>
<dbReference type="InterPro" id="IPR036390">
    <property type="entry name" value="WH_DNA-bd_sf"/>
</dbReference>
<dbReference type="EMBL" id="AP024484">
    <property type="protein sequence ID" value="BCS84331.1"/>
    <property type="molecule type" value="Genomic_DNA"/>
</dbReference>
<evidence type="ECO:0000256" key="4">
    <source>
        <dbReference type="ARBA" id="ARBA00023163"/>
    </source>
</evidence>
<feature type="domain" description="HTH lysR-type" evidence="5">
    <location>
        <begin position="1"/>
        <end position="58"/>
    </location>
</feature>
<keyword evidence="2" id="KW-0805">Transcription regulation</keyword>
<dbReference type="PANTHER" id="PTHR30126">
    <property type="entry name" value="HTH-TYPE TRANSCRIPTIONAL REGULATOR"/>
    <property type="match status" value="1"/>
</dbReference>
<comment type="similarity">
    <text evidence="1">Belongs to the LysR transcriptional regulatory family.</text>
</comment>
<accession>A0ABM7NUZ4</accession>
<keyword evidence="3" id="KW-0238">DNA-binding</keyword>
<evidence type="ECO:0000313" key="7">
    <source>
        <dbReference type="Proteomes" id="UP001319045"/>
    </source>
</evidence>
<dbReference type="Pfam" id="PF00126">
    <property type="entry name" value="HTH_1"/>
    <property type="match status" value="1"/>
</dbReference>
<dbReference type="PROSITE" id="PS50931">
    <property type="entry name" value="HTH_LYSR"/>
    <property type="match status" value="1"/>
</dbReference>
<dbReference type="Gene3D" id="3.40.190.290">
    <property type="match status" value="1"/>
</dbReference>
<dbReference type="InterPro" id="IPR000847">
    <property type="entry name" value="LysR_HTH_N"/>
</dbReference>